<accession>A0A7J7N830</accession>
<proteinExistence type="predicted"/>
<protein>
    <recommendedName>
        <fullName evidence="1">FBD domain-containing protein</fullName>
    </recommendedName>
</protein>
<dbReference type="OrthoDB" id="594804at2759"/>
<dbReference type="InterPro" id="IPR006566">
    <property type="entry name" value="FBD"/>
</dbReference>
<evidence type="ECO:0000313" key="3">
    <source>
        <dbReference type="Proteomes" id="UP000541444"/>
    </source>
</evidence>
<dbReference type="PANTHER" id="PTHR34145">
    <property type="entry name" value="OS02G0105600 PROTEIN"/>
    <property type="match status" value="1"/>
</dbReference>
<sequence length="247" mass="28864">MPKDAINCLTSGCPLLEDLTVESCNKYADLSICIENRNLKTLVIEETSDTLYEIEALTAFEVPRVAPLSLKVTCLELRTGFELYELPGIVYLLRSCLDLEKLIVKIDFTRDTCEFLGSEREELRGFDFESQCDYVESEYWKDKDLEFPSLQNIKTIEINEFFRERYKLAEVSEQDVGEELFESHDNELEFVRFLLNNSTKLEKMIIFISKKNCFVQLRECEFYLKYILTLKLLSFRRASPVAEIIIS</sequence>
<evidence type="ECO:0000259" key="1">
    <source>
        <dbReference type="Pfam" id="PF08387"/>
    </source>
</evidence>
<dbReference type="PANTHER" id="PTHR34145:SF28">
    <property type="entry name" value="F-BOX DOMAIN-CONTAINING PROTEIN"/>
    <property type="match status" value="1"/>
</dbReference>
<dbReference type="Pfam" id="PF08387">
    <property type="entry name" value="FBD"/>
    <property type="match status" value="1"/>
</dbReference>
<name>A0A7J7N830_9MAGN</name>
<dbReference type="InterPro" id="IPR053772">
    <property type="entry name" value="At1g61320/At1g61330-like"/>
</dbReference>
<evidence type="ECO:0000313" key="2">
    <source>
        <dbReference type="EMBL" id="KAF6163287.1"/>
    </source>
</evidence>
<dbReference type="AlphaFoldDB" id="A0A7J7N830"/>
<dbReference type="EMBL" id="JACGCM010000999">
    <property type="protein sequence ID" value="KAF6163287.1"/>
    <property type="molecule type" value="Genomic_DNA"/>
</dbReference>
<feature type="domain" description="FBD" evidence="1">
    <location>
        <begin position="181"/>
        <end position="206"/>
    </location>
</feature>
<gene>
    <name evidence="2" type="ORF">GIB67_025151</name>
</gene>
<comment type="caution">
    <text evidence="2">The sequence shown here is derived from an EMBL/GenBank/DDBJ whole genome shotgun (WGS) entry which is preliminary data.</text>
</comment>
<dbReference type="Proteomes" id="UP000541444">
    <property type="component" value="Unassembled WGS sequence"/>
</dbReference>
<organism evidence="2 3">
    <name type="scientific">Kingdonia uniflora</name>
    <dbReference type="NCBI Taxonomy" id="39325"/>
    <lineage>
        <taxon>Eukaryota</taxon>
        <taxon>Viridiplantae</taxon>
        <taxon>Streptophyta</taxon>
        <taxon>Embryophyta</taxon>
        <taxon>Tracheophyta</taxon>
        <taxon>Spermatophyta</taxon>
        <taxon>Magnoliopsida</taxon>
        <taxon>Ranunculales</taxon>
        <taxon>Circaeasteraceae</taxon>
        <taxon>Kingdonia</taxon>
    </lineage>
</organism>
<reference evidence="2 3" key="1">
    <citation type="journal article" date="2020" name="IScience">
        <title>Genome Sequencing of the Endangered Kingdonia uniflora (Circaeasteraceae, Ranunculales) Reveals Potential Mechanisms of Evolutionary Specialization.</title>
        <authorList>
            <person name="Sun Y."/>
            <person name="Deng T."/>
            <person name="Zhang A."/>
            <person name="Moore M.J."/>
            <person name="Landis J.B."/>
            <person name="Lin N."/>
            <person name="Zhang H."/>
            <person name="Zhang X."/>
            <person name="Huang J."/>
            <person name="Zhang X."/>
            <person name="Sun H."/>
            <person name="Wang H."/>
        </authorList>
    </citation>
    <scope>NUCLEOTIDE SEQUENCE [LARGE SCALE GENOMIC DNA]</scope>
    <source>
        <strain evidence="2">TB1705</strain>
        <tissue evidence="2">Leaf</tissue>
    </source>
</reference>
<keyword evidence="3" id="KW-1185">Reference proteome</keyword>